<sequence length="119" mass="13154">MEHESVKKEFSLTDQKTEDHQKPPCGSFIGEPVQRELVEKNIFDNNQSDEIYSEDHSIINEECPSSGLLNQSFAPHRSSVEVDSADADASGNGQNETFSVVQDDCNEKHGEGTSAFPSH</sequence>
<feature type="region of interest" description="Disordered" evidence="1">
    <location>
        <begin position="69"/>
        <end position="119"/>
    </location>
</feature>
<evidence type="ECO:0000313" key="4">
    <source>
        <dbReference type="WBParaSite" id="ACOC_0000404401-mRNA-1"/>
    </source>
</evidence>
<feature type="compositionally biased region" description="Polar residues" evidence="1">
    <location>
        <begin position="91"/>
        <end position="100"/>
    </location>
</feature>
<feature type="region of interest" description="Disordered" evidence="1">
    <location>
        <begin position="1"/>
        <end position="29"/>
    </location>
</feature>
<evidence type="ECO:0000256" key="1">
    <source>
        <dbReference type="SAM" id="MobiDB-lite"/>
    </source>
</evidence>
<gene>
    <name evidence="2" type="ORF">ACOC_LOCUS4045</name>
</gene>
<protein>
    <submittedName>
        <fullName evidence="4">Ovule protein</fullName>
    </submittedName>
</protein>
<name>A0A0R3PI67_ANGCS</name>
<feature type="compositionally biased region" description="Basic and acidic residues" evidence="1">
    <location>
        <begin position="1"/>
        <end position="22"/>
    </location>
</feature>
<reference evidence="4" key="1">
    <citation type="submission" date="2017-02" db="UniProtKB">
        <authorList>
            <consortium name="WormBaseParasite"/>
        </authorList>
    </citation>
    <scope>IDENTIFICATION</scope>
</reference>
<evidence type="ECO:0000313" key="2">
    <source>
        <dbReference type="EMBL" id="VDM55630.1"/>
    </source>
</evidence>
<keyword evidence="3" id="KW-1185">Reference proteome</keyword>
<dbReference type="AlphaFoldDB" id="A0A0R3PI67"/>
<dbReference type="WBParaSite" id="ACOC_0000404401-mRNA-1">
    <property type="protein sequence ID" value="ACOC_0000404401-mRNA-1"/>
    <property type="gene ID" value="ACOC_0000404401"/>
</dbReference>
<dbReference type="Proteomes" id="UP000267027">
    <property type="component" value="Unassembled WGS sequence"/>
</dbReference>
<proteinExistence type="predicted"/>
<dbReference type="EMBL" id="UYYA01001829">
    <property type="protein sequence ID" value="VDM55630.1"/>
    <property type="molecule type" value="Genomic_DNA"/>
</dbReference>
<organism evidence="4">
    <name type="scientific">Angiostrongylus costaricensis</name>
    <name type="common">Nematode worm</name>
    <dbReference type="NCBI Taxonomy" id="334426"/>
    <lineage>
        <taxon>Eukaryota</taxon>
        <taxon>Metazoa</taxon>
        <taxon>Ecdysozoa</taxon>
        <taxon>Nematoda</taxon>
        <taxon>Chromadorea</taxon>
        <taxon>Rhabditida</taxon>
        <taxon>Rhabditina</taxon>
        <taxon>Rhabditomorpha</taxon>
        <taxon>Strongyloidea</taxon>
        <taxon>Metastrongylidae</taxon>
        <taxon>Angiostrongylus</taxon>
    </lineage>
</organism>
<accession>A0A0R3PI67</accession>
<reference evidence="2 3" key="2">
    <citation type="submission" date="2018-11" db="EMBL/GenBank/DDBJ databases">
        <authorList>
            <consortium name="Pathogen Informatics"/>
        </authorList>
    </citation>
    <scope>NUCLEOTIDE SEQUENCE [LARGE SCALE GENOMIC DNA]</scope>
    <source>
        <strain evidence="2 3">Costa Rica</strain>
    </source>
</reference>
<evidence type="ECO:0000313" key="3">
    <source>
        <dbReference type="Proteomes" id="UP000267027"/>
    </source>
</evidence>
<dbReference type="OrthoDB" id="5897831at2759"/>